<dbReference type="InterPro" id="IPR019826">
    <property type="entry name" value="Carboxylesterase_B_AS"/>
</dbReference>
<dbReference type="Pfam" id="PF00135">
    <property type="entry name" value="COesterase"/>
    <property type="match status" value="1"/>
</dbReference>
<name>A0A2R2MKS9_LINAN</name>
<dbReference type="EC" id="3.1.1.-" evidence="3"/>
<sequence>GTVVVTINYRLNIFGFLATKGSPGNIGLWDQTLALQWVQDNVLEFGGDPKKVTIFGESAGGTSVSQLALSPHTKGLFHRVISESGVLYSPWAWSHQQDELVAAVAKYLHCPQDSHMVDCFRQHSALTIFVAATNARNEVVKNMMGIPFAPVVDGDFFPESPMVTLKQKSSESYLRFISLDYMAGTMNAEGGLVILALTSPNLPFNVSLGVPTSYVVKHAIPDEVTYFYDSSNRDKIQDAIIKVYAADPKVDIVTQGRKLVDMYGDMMFVAPTLQLLRAHANSTAPLHGTTYQFYFTHVPSHHMIPTMPWIKGANHVDELPYVFGAKTMYPSGTNLTPEEQKLSLEIMRYWSNFAKTGNPNNGTGVTWPEFQTSNQSYIELGDAVQAKVNILPQRMRLWLEEIPNLLG</sequence>
<dbReference type="GO" id="GO:0016787">
    <property type="term" value="F:hydrolase activity"/>
    <property type="evidence" value="ECO:0007669"/>
    <property type="project" value="UniProtKB-KW"/>
</dbReference>
<dbReference type="Gene3D" id="3.40.50.1820">
    <property type="entry name" value="alpha/beta hydrolase"/>
    <property type="match status" value="1"/>
</dbReference>
<accession>A0A2R2MKS9</accession>
<dbReference type="InterPro" id="IPR051093">
    <property type="entry name" value="Neuroligin/BSAL"/>
</dbReference>
<dbReference type="KEGG" id="lak:106167469"/>
<evidence type="ECO:0000313" key="5">
    <source>
        <dbReference type="Proteomes" id="UP000085678"/>
    </source>
</evidence>
<dbReference type="Proteomes" id="UP000085678">
    <property type="component" value="Unplaced"/>
</dbReference>
<dbReference type="STRING" id="7574.A0A2R2MKS9"/>
<feature type="non-terminal residue" evidence="6">
    <location>
        <position position="1"/>
    </location>
</feature>
<dbReference type="InterPro" id="IPR002018">
    <property type="entry name" value="CarbesteraseB"/>
</dbReference>
<gene>
    <name evidence="6" type="primary">LOC106167469</name>
</gene>
<dbReference type="OrthoDB" id="408631at2759"/>
<organism evidence="5 6">
    <name type="scientific">Lingula anatina</name>
    <name type="common">Brachiopod</name>
    <name type="synonym">Lingula unguis</name>
    <dbReference type="NCBI Taxonomy" id="7574"/>
    <lineage>
        <taxon>Eukaryota</taxon>
        <taxon>Metazoa</taxon>
        <taxon>Spiralia</taxon>
        <taxon>Lophotrochozoa</taxon>
        <taxon>Brachiopoda</taxon>
        <taxon>Linguliformea</taxon>
        <taxon>Lingulata</taxon>
        <taxon>Lingulida</taxon>
        <taxon>Linguloidea</taxon>
        <taxon>Lingulidae</taxon>
        <taxon>Lingula</taxon>
    </lineage>
</organism>
<evidence type="ECO:0000256" key="2">
    <source>
        <dbReference type="ARBA" id="ARBA00022801"/>
    </source>
</evidence>
<keyword evidence="2 3" id="KW-0378">Hydrolase</keyword>
<keyword evidence="5" id="KW-1185">Reference proteome</keyword>
<protein>
    <recommendedName>
        <fullName evidence="3">Carboxylic ester hydrolase</fullName>
        <ecNumber evidence="3">3.1.1.-</ecNumber>
    </recommendedName>
</protein>
<dbReference type="InParanoid" id="A0A2R2MKS9"/>
<comment type="similarity">
    <text evidence="1 3">Belongs to the type-B carboxylesterase/lipase family.</text>
</comment>
<dbReference type="PANTHER" id="PTHR43903">
    <property type="entry name" value="NEUROLIGIN"/>
    <property type="match status" value="1"/>
</dbReference>
<evidence type="ECO:0000313" key="6">
    <source>
        <dbReference type="RefSeq" id="XP_023930815.1"/>
    </source>
</evidence>
<dbReference type="SUPFAM" id="SSF53474">
    <property type="entry name" value="alpha/beta-Hydrolases"/>
    <property type="match status" value="1"/>
</dbReference>
<proteinExistence type="inferred from homology"/>
<evidence type="ECO:0000256" key="1">
    <source>
        <dbReference type="ARBA" id="ARBA00005964"/>
    </source>
</evidence>
<evidence type="ECO:0000256" key="3">
    <source>
        <dbReference type="RuleBase" id="RU361235"/>
    </source>
</evidence>
<reference evidence="6" key="1">
    <citation type="submission" date="2025-08" db="UniProtKB">
        <authorList>
            <consortium name="RefSeq"/>
        </authorList>
    </citation>
    <scope>IDENTIFICATION</scope>
    <source>
        <tissue evidence="6">Gonads</tissue>
    </source>
</reference>
<feature type="domain" description="Carboxylesterase type B" evidence="4">
    <location>
        <begin position="2"/>
        <end position="398"/>
    </location>
</feature>
<dbReference type="RefSeq" id="XP_023930815.1">
    <property type="nucleotide sequence ID" value="XM_024075047.1"/>
</dbReference>
<dbReference type="GeneID" id="106167469"/>
<evidence type="ECO:0000259" key="4">
    <source>
        <dbReference type="Pfam" id="PF00135"/>
    </source>
</evidence>
<dbReference type="AlphaFoldDB" id="A0A2R2MKS9"/>
<dbReference type="PROSITE" id="PS00122">
    <property type="entry name" value="CARBOXYLESTERASE_B_1"/>
    <property type="match status" value="1"/>
</dbReference>
<dbReference type="InterPro" id="IPR029058">
    <property type="entry name" value="AB_hydrolase_fold"/>
</dbReference>